<feature type="transmembrane region" description="Helical" evidence="1">
    <location>
        <begin position="142"/>
        <end position="163"/>
    </location>
</feature>
<dbReference type="EMBL" id="JYDU01000003">
    <property type="protein sequence ID" value="KRY01424.1"/>
    <property type="molecule type" value="Genomic_DNA"/>
</dbReference>
<feature type="transmembrane region" description="Helical" evidence="1">
    <location>
        <begin position="230"/>
        <end position="249"/>
    </location>
</feature>
<dbReference type="Proteomes" id="UP000054815">
    <property type="component" value="Unassembled WGS sequence"/>
</dbReference>
<gene>
    <name evidence="2" type="ORF">T4E_6075</name>
</gene>
<evidence type="ECO:0000313" key="2">
    <source>
        <dbReference type="EMBL" id="KRY01424.1"/>
    </source>
</evidence>
<accession>A0A0V0YMN0</accession>
<feature type="transmembrane region" description="Helical" evidence="1">
    <location>
        <begin position="183"/>
        <end position="209"/>
    </location>
</feature>
<evidence type="ECO:0008006" key="4">
    <source>
        <dbReference type="Google" id="ProtNLM"/>
    </source>
</evidence>
<feature type="transmembrane region" description="Helical" evidence="1">
    <location>
        <begin position="20"/>
        <end position="44"/>
    </location>
</feature>
<keyword evidence="1" id="KW-0812">Transmembrane</keyword>
<comment type="caution">
    <text evidence="2">The sequence shown here is derived from an EMBL/GenBank/DDBJ whole genome shotgun (WGS) entry which is preliminary data.</text>
</comment>
<organism evidence="2 3">
    <name type="scientific">Trichinella pseudospiralis</name>
    <name type="common">Parasitic roundworm</name>
    <dbReference type="NCBI Taxonomy" id="6337"/>
    <lineage>
        <taxon>Eukaryota</taxon>
        <taxon>Metazoa</taxon>
        <taxon>Ecdysozoa</taxon>
        <taxon>Nematoda</taxon>
        <taxon>Enoplea</taxon>
        <taxon>Dorylaimia</taxon>
        <taxon>Trichinellida</taxon>
        <taxon>Trichinellidae</taxon>
        <taxon>Trichinella</taxon>
    </lineage>
</organism>
<reference evidence="2 3" key="1">
    <citation type="submission" date="2015-01" db="EMBL/GenBank/DDBJ databases">
        <title>Evolution of Trichinella species and genotypes.</title>
        <authorList>
            <person name="Korhonen P.K."/>
            <person name="Edoardo P."/>
            <person name="Giuseppe L.R."/>
            <person name="Gasser R.B."/>
        </authorList>
    </citation>
    <scope>NUCLEOTIDE SEQUENCE [LARGE SCALE GENOMIC DNA]</scope>
    <source>
        <strain evidence="2">ISS141</strain>
    </source>
</reference>
<keyword evidence="1" id="KW-1133">Transmembrane helix</keyword>
<dbReference type="AlphaFoldDB" id="A0A0V0YMN0"/>
<evidence type="ECO:0000256" key="1">
    <source>
        <dbReference type="SAM" id="Phobius"/>
    </source>
</evidence>
<keyword evidence="1" id="KW-0472">Membrane</keyword>
<feature type="transmembrane region" description="Helical" evidence="1">
    <location>
        <begin position="269"/>
        <end position="291"/>
    </location>
</feature>
<name>A0A0V0YMN0_TRIPS</name>
<evidence type="ECO:0000313" key="3">
    <source>
        <dbReference type="Proteomes" id="UP000054815"/>
    </source>
</evidence>
<proteinExistence type="predicted"/>
<sequence>MDANNAELVEDLEEINDVVKIHQCSVIILTIIAFLINCIFLVVLDHGNESRRSKNVFAGYAIGRIFLASAAASDYGRLVLIGETITKTNAIGCILRSPEIVLLVFSRTYSVFSQLMLSVCAMIPVIWRETPYKIREQITDRLFQVAVLMSFINTFACIFSVMSDKTEKPVSSVCFFDYVVLDMFASVFWIMIVIGCYIAIGLYFVAFYYTKRRQEELKTFSNIQVRDVHIKELLFIKHLLPIVIVNILFEAVPYTIRALVPLHFLHPKYAFYCSDLICIGLIAFPLIRFWYSPFKLEIYGQIKSFLFRPQAEQAKMSQHF</sequence>
<protein>
    <recommendedName>
        <fullName evidence="4">G-protein coupled receptors family 1 profile domain-containing protein</fullName>
    </recommendedName>
</protein>